<name>A0AAV7TSQ5_PLEWA</name>
<evidence type="ECO:0000256" key="1">
    <source>
        <dbReference type="SAM" id="MobiDB-lite"/>
    </source>
</evidence>
<feature type="compositionally biased region" description="Polar residues" evidence="1">
    <location>
        <begin position="86"/>
        <end position="98"/>
    </location>
</feature>
<accession>A0AAV7TSQ5</accession>
<evidence type="ECO:0000313" key="3">
    <source>
        <dbReference type="Proteomes" id="UP001066276"/>
    </source>
</evidence>
<reference evidence="2" key="1">
    <citation type="journal article" date="2022" name="bioRxiv">
        <title>Sequencing and chromosome-scale assembly of the giantPleurodeles waltlgenome.</title>
        <authorList>
            <person name="Brown T."/>
            <person name="Elewa A."/>
            <person name="Iarovenko S."/>
            <person name="Subramanian E."/>
            <person name="Araus A.J."/>
            <person name="Petzold A."/>
            <person name="Susuki M."/>
            <person name="Suzuki K.-i.T."/>
            <person name="Hayashi T."/>
            <person name="Toyoda A."/>
            <person name="Oliveira C."/>
            <person name="Osipova E."/>
            <person name="Leigh N.D."/>
            <person name="Simon A."/>
            <person name="Yun M.H."/>
        </authorList>
    </citation>
    <scope>NUCLEOTIDE SEQUENCE</scope>
    <source>
        <strain evidence="2">20211129_DDA</strain>
        <tissue evidence="2">Liver</tissue>
    </source>
</reference>
<keyword evidence="3" id="KW-1185">Reference proteome</keyword>
<feature type="region of interest" description="Disordered" evidence="1">
    <location>
        <begin position="42"/>
        <end position="111"/>
    </location>
</feature>
<comment type="caution">
    <text evidence="2">The sequence shown here is derived from an EMBL/GenBank/DDBJ whole genome shotgun (WGS) entry which is preliminary data.</text>
</comment>
<proteinExistence type="predicted"/>
<gene>
    <name evidence="2" type="ORF">NDU88_004499</name>
</gene>
<dbReference type="EMBL" id="JANPWB010000006">
    <property type="protein sequence ID" value="KAJ1179265.1"/>
    <property type="molecule type" value="Genomic_DNA"/>
</dbReference>
<dbReference type="Proteomes" id="UP001066276">
    <property type="component" value="Chromosome 3_2"/>
</dbReference>
<evidence type="ECO:0000313" key="2">
    <source>
        <dbReference type="EMBL" id="KAJ1179265.1"/>
    </source>
</evidence>
<sequence>MSDTPAVIAARKQLALVMKKTLAISFSSTKEALTWTRCAEVTRKQMPVREGGGAEPRRQGGSCARPRQRPAAELVLPSRTGPPEQNWPSRASRSSPGTGSAELQAGRSSAMTRRLFVQAHPVSQQASCFTEHGSKNTAKALPCRPCLFSIN</sequence>
<organism evidence="2 3">
    <name type="scientific">Pleurodeles waltl</name>
    <name type="common">Iberian ribbed newt</name>
    <dbReference type="NCBI Taxonomy" id="8319"/>
    <lineage>
        <taxon>Eukaryota</taxon>
        <taxon>Metazoa</taxon>
        <taxon>Chordata</taxon>
        <taxon>Craniata</taxon>
        <taxon>Vertebrata</taxon>
        <taxon>Euteleostomi</taxon>
        <taxon>Amphibia</taxon>
        <taxon>Batrachia</taxon>
        <taxon>Caudata</taxon>
        <taxon>Salamandroidea</taxon>
        <taxon>Salamandridae</taxon>
        <taxon>Pleurodelinae</taxon>
        <taxon>Pleurodeles</taxon>
    </lineage>
</organism>
<dbReference type="AlphaFoldDB" id="A0AAV7TSQ5"/>
<protein>
    <submittedName>
        <fullName evidence="2">Uncharacterized protein</fullName>
    </submittedName>
</protein>